<dbReference type="Proteomes" id="UP000243819">
    <property type="component" value="Unassembled WGS sequence"/>
</dbReference>
<organism evidence="2 3">
    <name type="scientific">Anaerobranca gottschalkii DSM 13577</name>
    <dbReference type="NCBI Taxonomy" id="1120990"/>
    <lineage>
        <taxon>Bacteria</taxon>
        <taxon>Bacillati</taxon>
        <taxon>Bacillota</taxon>
        <taxon>Clostridia</taxon>
        <taxon>Eubacteriales</taxon>
        <taxon>Proteinivoracaceae</taxon>
        <taxon>Anaerobranca</taxon>
    </lineage>
</organism>
<keyword evidence="1" id="KW-1133">Transmembrane helix</keyword>
<reference evidence="3" key="1">
    <citation type="submission" date="2016-10" db="EMBL/GenBank/DDBJ databases">
        <authorList>
            <person name="Varghese N."/>
            <person name="Submissions S."/>
        </authorList>
    </citation>
    <scope>NUCLEOTIDE SEQUENCE [LARGE SCALE GENOMIC DNA]</scope>
    <source>
        <strain evidence="3">DSM 13577</strain>
    </source>
</reference>
<name>A0A1H9Y1B8_9FIRM</name>
<dbReference type="EMBL" id="FOIF01000001">
    <property type="protein sequence ID" value="SES62480.1"/>
    <property type="molecule type" value="Genomic_DNA"/>
</dbReference>
<dbReference type="STRING" id="1120990.SAMN03080614_100153"/>
<evidence type="ECO:0000313" key="3">
    <source>
        <dbReference type="Proteomes" id="UP000243819"/>
    </source>
</evidence>
<dbReference type="AlphaFoldDB" id="A0A1H9Y1B8"/>
<evidence type="ECO:0000313" key="2">
    <source>
        <dbReference type="EMBL" id="SES62480.1"/>
    </source>
</evidence>
<proteinExistence type="predicted"/>
<feature type="transmembrane region" description="Helical" evidence="1">
    <location>
        <begin position="12"/>
        <end position="32"/>
    </location>
</feature>
<sequence>MKIFFIRLPIKIFWFFISTLSIFINLVVYLYGGEVVVKASTGWDIKLWERVILVLKEFYSIGI</sequence>
<dbReference type="RefSeq" id="WP_091347681.1">
    <property type="nucleotide sequence ID" value="NZ_FOIF01000001.1"/>
</dbReference>
<keyword evidence="3" id="KW-1185">Reference proteome</keyword>
<protein>
    <submittedName>
        <fullName evidence="2">Uncharacterized protein</fullName>
    </submittedName>
</protein>
<gene>
    <name evidence="2" type="ORF">SAMN03080614_100153</name>
</gene>
<accession>A0A1H9Y1B8</accession>
<keyword evidence="1" id="KW-0472">Membrane</keyword>
<keyword evidence="1" id="KW-0812">Transmembrane</keyword>
<evidence type="ECO:0000256" key="1">
    <source>
        <dbReference type="SAM" id="Phobius"/>
    </source>
</evidence>